<accession>A0A075CL65</accession>
<keyword evidence="16" id="KW-0863">Zinc-finger</keyword>
<protein>
    <recommendedName>
        <fullName evidence="7">E3 ubiquitin-protein ligase LAP</fullName>
        <ecNumber evidence="6">2.3.2.27</ecNumber>
    </recommendedName>
    <alternativeName>
        <fullName evidence="26">Leukemia associated protein</fullName>
    </alternativeName>
</protein>
<dbReference type="Pfam" id="PF12906">
    <property type="entry name" value="RINGv"/>
    <property type="match status" value="1"/>
</dbReference>
<feature type="transmembrane region" description="Helical" evidence="27">
    <location>
        <begin position="118"/>
        <end position="146"/>
    </location>
</feature>
<evidence type="ECO:0000256" key="20">
    <source>
        <dbReference type="ARBA" id="ARBA00022870"/>
    </source>
</evidence>
<evidence type="ECO:0000256" key="1">
    <source>
        <dbReference type="ARBA" id="ARBA00000900"/>
    </source>
</evidence>
<dbReference type="GO" id="GO:0061630">
    <property type="term" value="F:ubiquitin protein ligase activity"/>
    <property type="evidence" value="ECO:0007669"/>
    <property type="project" value="UniProtKB-EC"/>
</dbReference>
<keyword evidence="11" id="KW-1130">Modulation of host ubiquitin pathway by virus</keyword>
<evidence type="ECO:0000256" key="21">
    <source>
        <dbReference type="ARBA" id="ARBA00022989"/>
    </source>
</evidence>
<evidence type="ECO:0000256" key="18">
    <source>
        <dbReference type="ARBA" id="ARBA00022812"/>
    </source>
</evidence>
<evidence type="ECO:0000256" key="23">
    <source>
        <dbReference type="ARBA" id="ARBA00023136"/>
    </source>
</evidence>
<evidence type="ECO:0000256" key="19">
    <source>
        <dbReference type="ARBA" id="ARBA00022833"/>
    </source>
</evidence>
<dbReference type="PANTHER" id="PTHR46065">
    <property type="entry name" value="E3 UBIQUITIN-PROTEIN LIGASE MARCH 2/3 FAMILY MEMBER"/>
    <property type="match status" value="1"/>
</dbReference>
<dbReference type="GO" id="GO:0008270">
    <property type="term" value="F:zinc ion binding"/>
    <property type="evidence" value="ECO:0007669"/>
    <property type="project" value="UniProtKB-KW"/>
</dbReference>
<dbReference type="EMBL" id="KC951854">
    <property type="protein sequence ID" value="AGZ95326.1"/>
    <property type="molecule type" value="Genomic_DNA"/>
</dbReference>
<dbReference type="GO" id="GO:0039648">
    <property type="term" value="P:symbiont-mediated perturbation of host ubiquitin-like protein modification"/>
    <property type="evidence" value="ECO:0007669"/>
    <property type="project" value="UniProtKB-KW"/>
</dbReference>
<keyword evidence="22" id="KW-1039">Host endosome</keyword>
<evidence type="ECO:0000259" key="28">
    <source>
        <dbReference type="PROSITE" id="PS51292"/>
    </source>
</evidence>
<evidence type="ECO:0000256" key="4">
    <source>
        <dbReference type="ARBA" id="ARBA00004359"/>
    </source>
</evidence>
<evidence type="ECO:0000256" key="24">
    <source>
        <dbReference type="ARBA" id="ARBA00023280"/>
    </source>
</evidence>
<dbReference type="InterPro" id="IPR013083">
    <property type="entry name" value="Znf_RING/FYVE/PHD"/>
</dbReference>
<evidence type="ECO:0000256" key="26">
    <source>
        <dbReference type="ARBA" id="ARBA00031582"/>
    </source>
</evidence>
<evidence type="ECO:0000256" key="5">
    <source>
        <dbReference type="ARBA" id="ARBA00006560"/>
    </source>
</evidence>
<evidence type="ECO:0000256" key="14">
    <source>
        <dbReference type="ARBA" id="ARBA00022711"/>
    </source>
</evidence>
<feature type="transmembrane region" description="Helical" evidence="27">
    <location>
        <begin position="74"/>
        <end position="98"/>
    </location>
</feature>
<evidence type="ECO:0000256" key="11">
    <source>
        <dbReference type="ARBA" id="ARBA00022662"/>
    </source>
</evidence>
<keyword evidence="23 27" id="KW-0472">Membrane</keyword>
<evidence type="ECO:0000256" key="13">
    <source>
        <dbReference type="ARBA" id="ARBA00022692"/>
    </source>
</evidence>
<evidence type="ECO:0000256" key="7">
    <source>
        <dbReference type="ARBA" id="ARBA00018161"/>
    </source>
</evidence>
<dbReference type="Gene3D" id="3.30.40.10">
    <property type="entry name" value="Zinc/RING finger domain, C3HC4 (zinc finger)"/>
    <property type="match status" value="1"/>
</dbReference>
<keyword evidence="10" id="KW-1115">Inhibition of host MHC class I molecule presentation by virus</keyword>
<keyword evidence="24" id="KW-0899">Viral immunoevasion</keyword>
<proteinExistence type="inferred from homology"/>
<evidence type="ECO:0000256" key="9">
    <source>
        <dbReference type="ARBA" id="ARBA00022581"/>
    </source>
</evidence>
<dbReference type="PROSITE" id="PS51292">
    <property type="entry name" value="ZF_RING_CH"/>
    <property type="match status" value="1"/>
</dbReference>
<evidence type="ECO:0000256" key="27">
    <source>
        <dbReference type="SAM" id="Phobius"/>
    </source>
</evidence>
<dbReference type="PANTHER" id="PTHR46065:SF3">
    <property type="entry name" value="FI20425P1"/>
    <property type="match status" value="1"/>
</dbReference>
<keyword evidence="14" id="KW-1128">Modulation of host ubiquitin pathway by viral E3 ligase</keyword>
<keyword evidence="21 27" id="KW-1133">Transmembrane helix</keyword>
<evidence type="ECO:0000256" key="22">
    <source>
        <dbReference type="ARBA" id="ARBA00023046"/>
    </source>
</evidence>
<evidence type="ECO:0000256" key="6">
    <source>
        <dbReference type="ARBA" id="ARBA00012483"/>
    </source>
</evidence>
<comment type="function">
    <text evidence="25">E3 ubiquitin-protein ligase which promotes ubiquitination and subsequent degradation of host MHC-I and CD4 molecules, presumably to prevent lysis of infected cells by cytotoxic T-lymphocytes and NK cell. Binds target molecules through transmembrane interaction. The result of this ubiquitination is the enhancement of the endocytosis of the target chain and the delivery to the lysosome, where it is proteolytically destroyed.</text>
</comment>
<dbReference type="GO" id="GO:0044177">
    <property type="term" value="C:host cell Golgi apparatus"/>
    <property type="evidence" value="ECO:0007669"/>
    <property type="project" value="UniProtKB-SubCell"/>
</dbReference>
<reference evidence="29 30" key="1">
    <citation type="journal article" date="2014" name="Vet. Microbiol.">
        <title>Complete genome sequence analysis of goatpox virus isolated from China shows high variation.</title>
        <authorList>
            <person name="Zeng X."/>
            <person name="Chi X."/>
            <person name="Li W."/>
            <person name="Hao W."/>
            <person name="Li M."/>
            <person name="Huang X."/>
            <person name="Huang Y."/>
            <person name="Rock D.L."/>
            <person name="Luo S."/>
            <person name="Wang S."/>
        </authorList>
    </citation>
    <scope>NUCLEOTIDE SEQUENCE [LARGE SCALE GENOMIC DNA]</scope>
    <source>
        <strain evidence="29">FZ</strain>
    </source>
</reference>
<evidence type="ECO:0000256" key="16">
    <source>
        <dbReference type="ARBA" id="ARBA00022771"/>
    </source>
</evidence>
<comment type="similarity">
    <text evidence="5">Belongs to the poxviridae LAP protein family.</text>
</comment>
<keyword evidence="17" id="KW-0833">Ubl conjugation pathway</keyword>
<keyword evidence="9" id="KW-0945">Host-virus interaction</keyword>
<dbReference type="SUPFAM" id="SSF57850">
    <property type="entry name" value="RING/U-box"/>
    <property type="match status" value="1"/>
</dbReference>
<evidence type="ECO:0000313" key="29">
    <source>
        <dbReference type="EMBL" id="AGZ95326.1"/>
    </source>
</evidence>
<evidence type="ECO:0000256" key="2">
    <source>
        <dbReference type="ARBA" id="ARBA00004280"/>
    </source>
</evidence>
<evidence type="ECO:0000256" key="3">
    <source>
        <dbReference type="ARBA" id="ARBA00004301"/>
    </source>
</evidence>
<keyword evidence="8" id="KW-1080">Inhibition of host adaptive immune response by virus</keyword>
<dbReference type="GO" id="GO:0046776">
    <property type="term" value="P:symbiont-mediated suppression of host antigen processing and presentation of peptide antigen via MHC class I"/>
    <property type="evidence" value="ECO:0007669"/>
    <property type="project" value="UniProtKB-KW"/>
</dbReference>
<evidence type="ECO:0000313" key="30">
    <source>
        <dbReference type="Proteomes" id="UP000134642"/>
    </source>
</evidence>
<dbReference type="GO" id="GO:0033644">
    <property type="term" value="C:host cell membrane"/>
    <property type="evidence" value="ECO:0007669"/>
    <property type="project" value="UniProtKB-SubCell"/>
</dbReference>
<keyword evidence="12" id="KW-0808">Transferase</keyword>
<keyword evidence="15" id="KW-0479">Metal-binding</keyword>
<dbReference type="InterPro" id="IPR011016">
    <property type="entry name" value="Znf_RING-CH"/>
</dbReference>
<keyword evidence="18" id="KW-1040">Host Golgi apparatus</keyword>
<evidence type="ECO:0000256" key="25">
    <source>
        <dbReference type="ARBA" id="ARBA00025257"/>
    </source>
</evidence>
<comment type="subcellular location">
    <subcellularLocation>
        <location evidence="4">Host Golgi apparatus</location>
        <location evidence="4">Host trans-Golgi network membrane</location>
    </subcellularLocation>
    <subcellularLocation>
        <location evidence="2">Host early endosome membrane</location>
    </subcellularLocation>
    <subcellularLocation>
        <location evidence="3">Host membrane</location>
        <topology evidence="3">Multi-pass membrane protein</topology>
    </subcellularLocation>
</comment>
<organism evidence="29 30">
    <name type="scientific">Goatpox virus FZ</name>
    <dbReference type="NCBI Taxonomy" id="1416740"/>
    <lineage>
        <taxon>Viruses</taxon>
        <taxon>Varidnaviria</taxon>
        <taxon>Bamfordvirae</taxon>
        <taxon>Nucleocytoviricota</taxon>
        <taxon>Pokkesviricetes</taxon>
        <taxon>Chitovirales</taxon>
        <taxon>Poxviridae</taxon>
        <taxon>Chordopoxvirinae</taxon>
        <taxon>Capripoxvirus</taxon>
        <taxon>Capripoxvirus goatpox</taxon>
        <taxon>Goatpox virus</taxon>
    </lineage>
</organism>
<evidence type="ECO:0000256" key="17">
    <source>
        <dbReference type="ARBA" id="ARBA00022786"/>
    </source>
</evidence>
<feature type="domain" description="RING-CH-type" evidence="28">
    <location>
        <begin position="3"/>
        <end position="61"/>
    </location>
</feature>
<name>A0A075CL65_9POXV</name>
<keyword evidence="19" id="KW-0862">Zinc</keyword>
<evidence type="ECO:0000256" key="8">
    <source>
        <dbReference type="ARBA" id="ARBA00022560"/>
    </source>
</evidence>
<dbReference type="SMART" id="SM00744">
    <property type="entry name" value="RINGv"/>
    <property type="match status" value="1"/>
</dbReference>
<keyword evidence="20" id="KW-1043">Host membrane</keyword>
<keyword evidence="13 27" id="KW-0812">Transmembrane</keyword>
<evidence type="ECO:0000256" key="15">
    <source>
        <dbReference type="ARBA" id="ARBA00022723"/>
    </source>
</evidence>
<comment type="catalytic activity">
    <reaction evidence="1">
        <text>S-ubiquitinyl-[E2 ubiquitin-conjugating enzyme]-L-cysteine + [acceptor protein]-L-lysine = [E2 ubiquitin-conjugating enzyme]-L-cysteine + N(6)-ubiquitinyl-[acceptor protein]-L-lysine.</text>
        <dbReference type="EC" id="2.3.2.27"/>
    </reaction>
</comment>
<sequence length="162" mass="18869">MEGSDNNNAHCWICKDEYNVITNFCNCKNEFKIVHKNCLEEWINFSHDTKCKICNGKYNIKKNKKSCLRWKCSFIYCNVPAICVSLICLLLLTLTILLVKFNLKSMLENIENSDLIALIYVIAYSLPCVVGFITVIHILIALYYYYLAAKSDNITYQVYEYI</sequence>
<evidence type="ECO:0000256" key="10">
    <source>
        <dbReference type="ARBA" id="ARBA00022625"/>
    </source>
</evidence>
<evidence type="ECO:0000256" key="12">
    <source>
        <dbReference type="ARBA" id="ARBA00022679"/>
    </source>
</evidence>
<dbReference type="Proteomes" id="UP000134642">
    <property type="component" value="Segment"/>
</dbReference>
<dbReference type="EC" id="2.3.2.27" evidence="6"/>
<gene>
    <name evidence="29" type="primary">GTPV008</name>
</gene>